<comment type="caution">
    <text evidence="1">The sequence shown here is derived from an EMBL/GenBank/DDBJ whole genome shotgun (WGS) entry which is preliminary data.</text>
</comment>
<evidence type="ECO:0000313" key="1">
    <source>
        <dbReference type="EMBL" id="EHK40320.1"/>
    </source>
</evidence>
<gene>
    <name evidence="1" type="ORF">TRIATDRAFT_278977</name>
</gene>
<organism evidence="1 2">
    <name type="scientific">Hypocrea atroviridis (strain ATCC 20476 / IMI 206040)</name>
    <name type="common">Trichoderma atroviride</name>
    <dbReference type="NCBI Taxonomy" id="452589"/>
    <lineage>
        <taxon>Eukaryota</taxon>
        <taxon>Fungi</taxon>
        <taxon>Dikarya</taxon>
        <taxon>Ascomycota</taxon>
        <taxon>Pezizomycotina</taxon>
        <taxon>Sordariomycetes</taxon>
        <taxon>Hypocreomycetidae</taxon>
        <taxon>Hypocreales</taxon>
        <taxon>Hypocreaceae</taxon>
        <taxon>Trichoderma</taxon>
    </lineage>
</organism>
<sequence>MKLGGRLAMLMDTAERRNISAAIVDLAGGSLASARVERPTRQVKGQDAIDMHTGAHRTDPQDAWISRGTLGASTVCRCLFAYLAALRTTLQRARELKPCWPTVLDRGVRAVVPASVSATQAAARYTLPGGLSPQLAEAEAEAIAKPTAVAAG</sequence>
<accession>G9P9J8</accession>
<protein>
    <submittedName>
        <fullName evidence="1">Uncharacterized protein</fullName>
    </submittedName>
</protein>
<keyword evidence="2" id="KW-1185">Reference proteome</keyword>
<proteinExistence type="predicted"/>
<reference evidence="1 2" key="1">
    <citation type="journal article" date="2011" name="Genome Biol.">
        <title>Comparative genome sequence analysis underscores mycoparasitism as the ancestral life style of Trichoderma.</title>
        <authorList>
            <person name="Kubicek C.P."/>
            <person name="Herrera-Estrella A."/>
            <person name="Seidl-Seiboth V."/>
            <person name="Martinez D.A."/>
            <person name="Druzhinina I.S."/>
            <person name="Thon M."/>
            <person name="Zeilinger S."/>
            <person name="Casas-Flores S."/>
            <person name="Horwitz B.A."/>
            <person name="Mukherjee P.K."/>
            <person name="Mukherjee M."/>
            <person name="Kredics L."/>
            <person name="Alcaraz L.D."/>
            <person name="Aerts A."/>
            <person name="Antal Z."/>
            <person name="Atanasova L."/>
            <person name="Cervantes-Badillo M.G."/>
            <person name="Challacombe J."/>
            <person name="Chertkov O."/>
            <person name="McCluskey K."/>
            <person name="Coulpier F."/>
            <person name="Deshpande N."/>
            <person name="von Doehren H."/>
            <person name="Ebbole D.J."/>
            <person name="Esquivel-Naranjo E.U."/>
            <person name="Fekete E."/>
            <person name="Flipphi M."/>
            <person name="Glaser F."/>
            <person name="Gomez-Rodriguez E.Y."/>
            <person name="Gruber S."/>
            <person name="Han C."/>
            <person name="Henrissat B."/>
            <person name="Hermosa R."/>
            <person name="Hernandez-Onate M."/>
            <person name="Karaffa L."/>
            <person name="Kosti I."/>
            <person name="Le Crom S."/>
            <person name="Lindquist E."/>
            <person name="Lucas S."/>
            <person name="Luebeck M."/>
            <person name="Luebeck P.S."/>
            <person name="Margeot A."/>
            <person name="Metz B."/>
            <person name="Misra M."/>
            <person name="Nevalainen H."/>
            <person name="Omann M."/>
            <person name="Packer N."/>
            <person name="Perrone G."/>
            <person name="Uresti-Rivera E.E."/>
            <person name="Salamov A."/>
            <person name="Schmoll M."/>
            <person name="Seiboth B."/>
            <person name="Shapiro H."/>
            <person name="Sukno S."/>
            <person name="Tamayo-Ramos J.A."/>
            <person name="Tisch D."/>
            <person name="Wiest A."/>
            <person name="Wilkinson H.H."/>
            <person name="Zhang M."/>
            <person name="Coutinho P.M."/>
            <person name="Kenerley C.M."/>
            <person name="Monte E."/>
            <person name="Baker S.E."/>
            <person name="Grigoriev I.V."/>
        </authorList>
    </citation>
    <scope>NUCLEOTIDE SEQUENCE [LARGE SCALE GENOMIC DNA]</scope>
    <source>
        <strain evidence="2">ATCC 20476 / IMI 206040</strain>
    </source>
</reference>
<dbReference type="Proteomes" id="UP000005426">
    <property type="component" value="Unassembled WGS sequence"/>
</dbReference>
<dbReference type="AlphaFoldDB" id="G9P9J8"/>
<dbReference type="HOGENOM" id="CLU_1722625_0_0_1"/>
<name>G9P9J8_HYPAI</name>
<dbReference type="EMBL" id="ABDG02000028">
    <property type="protein sequence ID" value="EHK40320.1"/>
    <property type="molecule type" value="Genomic_DNA"/>
</dbReference>
<evidence type="ECO:0000313" key="2">
    <source>
        <dbReference type="Proteomes" id="UP000005426"/>
    </source>
</evidence>